<dbReference type="InterPro" id="IPR014718">
    <property type="entry name" value="GH-type_carb-bd"/>
</dbReference>
<dbReference type="PANTHER" id="PTHR11122">
    <property type="entry name" value="APOSPORY-ASSOCIATED PROTEIN C-RELATED"/>
    <property type="match status" value="1"/>
</dbReference>
<proteinExistence type="inferred from homology"/>
<dbReference type="Gene3D" id="2.70.98.10">
    <property type="match status" value="1"/>
</dbReference>
<accession>A0ABR1FJ05</accession>
<dbReference type="Pfam" id="PF01263">
    <property type="entry name" value="Aldose_epim"/>
    <property type="match status" value="1"/>
</dbReference>
<dbReference type="EMBL" id="JBBJCI010000374">
    <property type="protein sequence ID" value="KAK7231787.1"/>
    <property type="molecule type" value="Genomic_DNA"/>
</dbReference>
<gene>
    <name evidence="5" type="ORF">SO694_000890136</name>
</gene>
<reference evidence="5 6" key="1">
    <citation type="submission" date="2024-03" db="EMBL/GenBank/DDBJ databases">
        <title>Aureococcus anophagefferens CCMP1851 and Kratosvirus quantuckense: Draft genome of a second virus-susceptible host strain in the model system.</title>
        <authorList>
            <person name="Chase E."/>
            <person name="Truchon A.R."/>
            <person name="Schepens W."/>
            <person name="Wilhelm S.W."/>
        </authorList>
    </citation>
    <scope>NUCLEOTIDE SEQUENCE [LARGE SCALE GENOMIC DNA]</scope>
    <source>
        <strain evidence="5 6">CCMP1851</strain>
    </source>
</reference>
<evidence type="ECO:0000313" key="6">
    <source>
        <dbReference type="Proteomes" id="UP001363151"/>
    </source>
</evidence>
<dbReference type="InterPro" id="IPR011013">
    <property type="entry name" value="Gal_mutarotase_sf_dom"/>
</dbReference>
<dbReference type="InterPro" id="IPR025532">
    <property type="entry name" value="G6P_1-epimerase"/>
</dbReference>
<evidence type="ECO:0000256" key="4">
    <source>
        <dbReference type="ARBA" id="ARBA00023235"/>
    </source>
</evidence>
<comment type="caution">
    <text evidence="5">The sequence shown here is derived from an EMBL/GenBank/DDBJ whole genome shotgun (WGS) entry which is preliminary data.</text>
</comment>
<keyword evidence="4" id="KW-0413">Isomerase</keyword>
<dbReference type="Proteomes" id="UP001363151">
    <property type="component" value="Unassembled WGS sequence"/>
</dbReference>
<protein>
    <recommendedName>
        <fullName evidence="3">glucose-6-phosphate 1-epimerase</fullName>
        <ecNumber evidence="3">5.1.3.15</ecNumber>
    </recommendedName>
</protein>
<keyword evidence="6" id="KW-1185">Reference proteome</keyword>
<name>A0ABR1FJ05_AURAN</name>
<sequence length="350" mass="36934">MKLSQAAKTLPDATNRAVQTRRHSMADLLKAATGANPVSRIAEGTGKGGLPVLILTHGSGAVCEVYPHGATVTRYTSPTGAEVLWTSESAVFDGAKAIRGGIPVVFPQFGPAADARVGGPGTMAQHGFARTAAWTVDAAGTKILDSGDPQAVLTLADSAATRALWPHAFACSYTVVLQAAALHCELKITNRDGPEAPPFSPQCLLHTYLAVDDVQRAMVHGLDGAKYVDKLAAEPEPRDESNPAIRFRGETDRVYLGSSRESQPLTLRPSGSRLDCHAVLLDAADTITAEFDADVVVWNPHVDKAARMGDFDDDGWTKMCCLEPGVVAADRPSVDTNGSLVLSQTISPEL</sequence>
<dbReference type="InterPro" id="IPR008183">
    <property type="entry name" value="Aldose_1/G6P_1-epimerase"/>
</dbReference>
<dbReference type="CDD" id="cd09020">
    <property type="entry name" value="D-hex-6-P-epi_like"/>
    <property type="match status" value="1"/>
</dbReference>
<evidence type="ECO:0000313" key="5">
    <source>
        <dbReference type="EMBL" id="KAK7231787.1"/>
    </source>
</evidence>
<comment type="similarity">
    <text evidence="2">Belongs to the glucose-6-phosphate 1-epimerase family.</text>
</comment>
<comment type="catalytic activity">
    <reaction evidence="1">
        <text>alpha-D-glucose 6-phosphate = beta-D-glucose 6-phosphate</text>
        <dbReference type="Rhea" id="RHEA:16249"/>
        <dbReference type="ChEBI" id="CHEBI:58225"/>
        <dbReference type="ChEBI" id="CHEBI:58247"/>
        <dbReference type="EC" id="5.1.3.15"/>
    </reaction>
</comment>
<evidence type="ECO:0000256" key="1">
    <source>
        <dbReference type="ARBA" id="ARBA00001096"/>
    </source>
</evidence>
<evidence type="ECO:0000256" key="2">
    <source>
        <dbReference type="ARBA" id="ARBA00005866"/>
    </source>
</evidence>
<dbReference type="PANTHER" id="PTHR11122:SF13">
    <property type="entry name" value="GLUCOSE-6-PHOSPHATE 1-EPIMERASE"/>
    <property type="match status" value="1"/>
</dbReference>
<organism evidence="5 6">
    <name type="scientific">Aureococcus anophagefferens</name>
    <name type="common">Harmful bloom alga</name>
    <dbReference type="NCBI Taxonomy" id="44056"/>
    <lineage>
        <taxon>Eukaryota</taxon>
        <taxon>Sar</taxon>
        <taxon>Stramenopiles</taxon>
        <taxon>Ochrophyta</taxon>
        <taxon>Pelagophyceae</taxon>
        <taxon>Pelagomonadales</taxon>
        <taxon>Pelagomonadaceae</taxon>
        <taxon>Aureococcus</taxon>
    </lineage>
</organism>
<dbReference type="SUPFAM" id="SSF74650">
    <property type="entry name" value="Galactose mutarotase-like"/>
    <property type="match status" value="1"/>
</dbReference>
<evidence type="ECO:0000256" key="3">
    <source>
        <dbReference type="ARBA" id="ARBA00012083"/>
    </source>
</evidence>
<dbReference type="EC" id="5.1.3.15" evidence="3"/>